<keyword evidence="3" id="KW-1003">Cell membrane</keyword>
<keyword evidence="6 7" id="KW-0472">Membrane</keyword>
<organism evidence="9 10">
    <name type="scientific">Fusibacter paucivorans</name>
    <dbReference type="NCBI Taxonomy" id="76009"/>
    <lineage>
        <taxon>Bacteria</taxon>
        <taxon>Bacillati</taxon>
        <taxon>Bacillota</taxon>
        <taxon>Clostridia</taxon>
        <taxon>Eubacteriales</taxon>
        <taxon>Eubacteriales Family XII. Incertae Sedis</taxon>
        <taxon>Fusibacter</taxon>
    </lineage>
</organism>
<feature type="domain" description="Na+/H+ antiporter MnhB subunit-related protein" evidence="8">
    <location>
        <begin position="5"/>
        <end position="126"/>
    </location>
</feature>
<dbReference type="EMBL" id="JAHBCL010000025">
    <property type="protein sequence ID" value="MBS7527778.1"/>
    <property type="molecule type" value="Genomic_DNA"/>
</dbReference>
<dbReference type="RefSeq" id="WP_213237637.1">
    <property type="nucleotide sequence ID" value="NZ_JAHBCL010000025.1"/>
</dbReference>
<evidence type="ECO:0000256" key="5">
    <source>
        <dbReference type="ARBA" id="ARBA00022989"/>
    </source>
</evidence>
<comment type="similarity">
    <text evidence="2">Belongs to the CPA3 antiporters (TC 2.A.63) subunit B family.</text>
</comment>
<evidence type="ECO:0000256" key="4">
    <source>
        <dbReference type="ARBA" id="ARBA00022692"/>
    </source>
</evidence>
<dbReference type="Proteomes" id="UP000746471">
    <property type="component" value="Unassembled WGS sequence"/>
</dbReference>
<evidence type="ECO:0000256" key="2">
    <source>
        <dbReference type="ARBA" id="ARBA00009425"/>
    </source>
</evidence>
<name>A0ABS5PRS2_9FIRM</name>
<gene>
    <name evidence="9" type="ORF">KHM83_13925</name>
</gene>
<evidence type="ECO:0000256" key="7">
    <source>
        <dbReference type="SAM" id="Phobius"/>
    </source>
</evidence>
<evidence type="ECO:0000256" key="3">
    <source>
        <dbReference type="ARBA" id="ARBA00022475"/>
    </source>
</evidence>
<sequence length="145" mass="15557">MKSSIAKHVSGLLLPFVQVFGIYVILFGHLSPGGGFAGGSILGASMILYRFVYGAEASDRKFKYHYMLKIACTALIFYGLIKGYVFVGAFLGWHNPVGTGTVGSLFSGGFIMPLNVLVGAVVAITFYFIATLFEEGDFGNADPHQ</sequence>
<dbReference type="Pfam" id="PF04039">
    <property type="entry name" value="MnhB"/>
    <property type="match status" value="1"/>
</dbReference>
<evidence type="ECO:0000259" key="8">
    <source>
        <dbReference type="Pfam" id="PF04039"/>
    </source>
</evidence>
<keyword evidence="4 7" id="KW-0812">Transmembrane</keyword>
<feature type="transmembrane region" description="Helical" evidence="7">
    <location>
        <begin position="66"/>
        <end position="93"/>
    </location>
</feature>
<evidence type="ECO:0000313" key="10">
    <source>
        <dbReference type="Proteomes" id="UP000746471"/>
    </source>
</evidence>
<keyword evidence="10" id="KW-1185">Reference proteome</keyword>
<dbReference type="PANTHER" id="PTHR33932">
    <property type="entry name" value="NA(+)/H(+) ANTIPORTER SUBUNIT B"/>
    <property type="match status" value="1"/>
</dbReference>
<reference evidence="9 10" key="1">
    <citation type="submission" date="2021-05" db="EMBL/GenBank/DDBJ databases">
        <title>Fusibacter ferrireducens sp. nov., an anaerobic, sulfur- and Fe-reducing bacterium isolated from the mangrove sediment.</title>
        <authorList>
            <person name="Qiu D."/>
        </authorList>
    </citation>
    <scope>NUCLEOTIDE SEQUENCE [LARGE SCALE GENOMIC DNA]</scope>
    <source>
        <strain evidence="9 10">DSM 12116</strain>
    </source>
</reference>
<dbReference type="PANTHER" id="PTHR33932:SF4">
    <property type="entry name" value="NA(+)_H(+) ANTIPORTER SUBUNIT B"/>
    <property type="match status" value="1"/>
</dbReference>
<evidence type="ECO:0000256" key="6">
    <source>
        <dbReference type="ARBA" id="ARBA00023136"/>
    </source>
</evidence>
<comment type="caution">
    <text evidence="9">The sequence shown here is derived from an EMBL/GenBank/DDBJ whole genome shotgun (WGS) entry which is preliminary data.</text>
</comment>
<evidence type="ECO:0000313" key="9">
    <source>
        <dbReference type="EMBL" id="MBS7527778.1"/>
    </source>
</evidence>
<feature type="transmembrane region" description="Helical" evidence="7">
    <location>
        <begin position="12"/>
        <end position="30"/>
    </location>
</feature>
<evidence type="ECO:0000256" key="1">
    <source>
        <dbReference type="ARBA" id="ARBA00004651"/>
    </source>
</evidence>
<comment type="subcellular location">
    <subcellularLocation>
        <location evidence="1">Cell membrane</location>
        <topology evidence="1">Multi-pass membrane protein</topology>
    </subcellularLocation>
</comment>
<dbReference type="InterPro" id="IPR050622">
    <property type="entry name" value="CPA3_antiporter_subunitB"/>
</dbReference>
<keyword evidence="5 7" id="KW-1133">Transmembrane helix</keyword>
<dbReference type="InterPro" id="IPR007182">
    <property type="entry name" value="MnhB"/>
</dbReference>
<feature type="transmembrane region" description="Helical" evidence="7">
    <location>
        <begin position="105"/>
        <end position="130"/>
    </location>
</feature>
<protein>
    <submittedName>
        <fullName evidence="9">MnhB domain-containing protein</fullName>
    </submittedName>
</protein>
<proteinExistence type="inferred from homology"/>
<feature type="transmembrane region" description="Helical" evidence="7">
    <location>
        <begin position="36"/>
        <end position="54"/>
    </location>
</feature>
<accession>A0ABS5PRS2</accession>